<evidence type="ECO:0000313" key="1">
    <source>
        <dbReference type="EMBL" id="KAH9795133.1"/>
    </source>
</evidence>
<reference evidence="2" key="1">
    <citation type="journal article" date="2023" name="Hortic. Res.">
        <title>A chromosome-level phased genome enabling allele-level studies in sweet orange: a case study on citrus Huanglongbing tolerance.</title>
        <authorList>
            <person name="Wu B."/>
            <person name="Yu Q."/>
            <person name="Deng Z."/>
            <person name="Duan Y."/>
            <person name="Luo F."/>
            <person name="Gmitter F. Jr."/>
        </authorList>
    </citation>
    <scope>NUCLEOTIDE SEQUENCE [LARGE SCALE GENOMIC DNA]</scope>
    <source>
        <strain evidence="2">cv. Valencia</strain>
    </source>
</reference>
<accession>A0ACB8NBQ2</accession>
<name>A0ACB8NBQ2_CITSI</name>
<sequence>MAHPKVDLEKFIGKNDFNMWKVKMEALLITQGLGDALEPVTKKEGMEASSSLTPQQATDIDKRARSTIILSLGDSVIREVAKEKTVADLWAKLETIYMTKSLANRLHIKKMMFSLKMVEGSSLDDHINEFNRVCDTLETIDESLSDESKALLLVSSLPQSYSNFVDALMYGRQTLSLDEVKAALNTRGLQQKSVSIESGVGLTVKGKFEKNKNATKNQKQSKSKTKPKDLKCFHCHKEGHFKKDCPDLKNKNKERVRNAATAEEEEDSYESAGVCVATEDMQKGKWILDSGCTFHMSPYKGYFSDYQDFDGGRVMMGNNSVCKVIGIGKIHLKLHDGSIKEIRQVRHVPELKRNLISLGMIDQIGCSIKLESGELKILNGSTLVMKGTRKNGVYVLDGESVTGVSNAIESTDIDKTTLWHLRLGHMSIKGLKELNKQGVLGNDKIEELVFCEECILDLCGPSQVPSLGGNRYFMTMIDDYSRRVWVPSAAIDFKTPLEMWSGKPGNYTELKAFGCDAYAHIKQGKLSPRALKGKFIGYPEGVKGYKLWCTDLSPPRCIISRDVIFNEETVLKKKLQENSTEPQTKNPESIQFEVEHPNLKSSQEAADSDGDEDDNSGNNEPQSQQHTQTQLRDYHLVRDRERRQIRPPQRYGYADLIAYALAASHEVEEDEPTSYREAMKSSYKSEWQRAMEDEMDSLYKNNTWELVQKPEKRRIVGCKWIFKVKEGLTADEPRRFKARLVAKGYTQTEGVDFKEVFSPVVRHVSIRVLLALTAVYDMELDQLDVKTAFLHGRLQEEILMTQPEGFVSSEYPDHVCLLKKSLYGLKQSPRQWYLRFDEFMVSHGFMRCNFNCCVYYKQIDSDHHIYLLLYVDDMLIACKMREEVEALKQMLNSEFDMNDLGHAKKILGMEITRDRRKGTIFLSQKKYLEKVLNTFGMSNCKPVITPLASHFKLSNQQCPKSSKEKQEMSKVPYANAVGCMMYAMVLTRPDISHALSLISRYMASPGKEHWNAAKWVMRYLNGTLDVGLLYGKNRETNEAGLWGYVDSDYAGDLDRMRSQTGYMFMLNGCLISWKASLQHVVALSTTEAEYTAASEAVKEALWLKGLISELGIPQKVVDIHCDSSSAIYLSRNPAHHEKTKHIDIKLHFIRNVISKGVVKMVKIHTSNNPADMLTKVVPSAKFKTCLDIAEICSL</sequence>
<dbReference type="Proteomes" id="UP000829398">
    <property type="component" value="Chromosome 2"/>
</dbReference>
<dbReference type="EMBL" id="CM039171">
    <property type="protein sequence ID" value="KAH9795133.1"/>
    <property type="molecule type" value="Genomic_DNA"/>
</dbReference>
<organism evidence="1 2">
    <name type="scientific">Citrus sinensis</name>
    <name type="common">Sweet orange</name>
    <name type="synonym">Citrus aurantium var. sinensis</name>
    <dbReference type="NCBI Taxonomy" id="2711"/>
    <lineage>
        <taxon>Eukaryota</taxon>
        <taxon>Viridiplantae</taxon>
        <taxon>Streptophyta</taxon>
        <taxon>Embryophyta</taxon>
        <taxon>Tracheophyta</taxon>
        <taxon>Spermatophyta</taxon>
        <taxon>Magnoliopsida</taxon>
        <taxon>eudicotyledons</taxon>
        <taxon>Gunneridae</taxon>
        <taxon>Pentapetalae</taxon>
        <taxon>rosids</taxon>
        <taxon>malvids</taxon>
        <taxon>Sapindales</taxon>
        <taxon>Rutaceae</taxon>
        <taxon>Aurantioideae</taxon>
        <taxon>Citrus</taxon>
    </lineage>
</organism>
<gene>
    <name evidence="1" type="ORF">KPL71_005121</name>
</gene>
<comment type="caution">
    <text evidence="1">The sequence shown here is derived from an EMBL/GenBank/DDBJ whole genome shotgun (WGS) entry which is preliminary data.</text>
</comment>
<evidence type="ECO:0000313" key="2">
    <source>
        <dbReference type="Proteomes" id="UP000829398"/>
    </source>
</evidence>
<proteinExistence type="predicted"/>
<protein>
    <submittedName>
        <fullName evidence="1">Uncharacterized protein</fullName>
    </submittedName>
</protein>
<keyword evidence="2" id="KW-1185">Reference proteome</keyword>